<feature type="transmembrane region" description="Helical" evidence="2">
    <location>
        <begin position="485"/>
        <end position="505"/>
    </location>
</feature>
<keyword evidence="4" id="KW-1185">Reference proteome</keyword>
<proteinExistence type="predicted"/>
<dbReference type="InterPro" id="IPR010640">
    <property type="entry name" value="Low_temperature_requirement_A"/>
</dbReference>
<feature type="transmembrane region" description="Helical" evidence="2">
    <location>
        <begin position="309"/>
        <end position="327"/>
    </location>
</feature>
<dbReference type="AlphaFoldDB" id="A0AAD5PCL9"/>
<feature type="transmembrane region" description="Helical" evidence="2">
    <location>
        <begin position="758"/>
        <end position="780"/>
    </location>
</feature>
<reference evidence="3" key="1">
    <citation type="journal article" date="2022" name="IScience">
        <title>Evolution of zygomycete secretomes and the origins of terrestrial fungal ecologies.</title>
        <authorList>
            <person name="Chang Y."/>
            <person name="Wang Y."/>
            <person name="Mondo S."/>
            <person name="Ahrendt S."/>
            <person name="Andreopoulos W."/>
            <person name="Barry K."/>
            <person name="Beard J."/>
            <person name="Benny G.L."/>
            <person name="Blankenship S."/>
            <person name="Bonito G."/>
            <person name="Cuomo C."/>
            <person name="Desiro A."/>
            <person name="Gervers K.A."/>
            <person name="Hundley H."/>
            <person name="Kuo A."/>
            <person name="LaButti K."/>
            <person name="Lang B.F."/>
            <person name="Lipzen A."/>
            <person name="O'Donnell K."/>
            <person name="Pangilinan J."/>
            <person name="Reynolds N."/>
            <person name="Sandor L."/>
            <person name="Smith M.E."/>
            <person name="Tsang A."/>
            <person name="Grigoriev I.V."/>
            <person name="Stajich J.E."/>
            <person name="Spatafora J.W."/>
        </authorList>
    </citation>
    <scope>NUCLEOTIDE SEQUENCE</scope>
    <source>
        <strain evidence="3">RSA 2281</strain>
    </source>
</reference>
<reference evidence="3" key="2">
    <citation type="submission" date="2023-02" db="EMBL/GenBank/DDBJ databases">
        <authorList>
            <consortium name="DOE Joint Genome Institute"/>
            <person name="Mondo S.J."/>
            <person name="Chang Y."/>
            <person name="Wang Y."/>
            <person name="Ahrendt S."/>
            <person name="Andreopoulos W."/>
            <person name="Barry K."/>
            <person name="Beard J."/>
            <person name="Benny G.L."/>
            <person name="Blankenship S."/>
            <person name="Bonito G."/>
            <person name="Cuomo C."/>
            <person name="Desiro A."/>
            <person name="Gervers K.A."/>
            <person name="Hundley H."/>
            <person name="Kuo A."/>
            <person name="LaButti K."/>
            <person name="Lang B.F."/>
            <person name="Lipzen A."/>
            <person name="O'Donnell K."/>
            <person name="Pangilinan J."/>
            <person name="Reynolds N."/>
            <person name="Sandor L."/>
            <person name="Smith M.W."/>
            <person name="Tsang A."/>
            <person name="Grigoriev I.V."/>
            <person name="Stajich J.E."/>
            <person name="Spatafora J.W."/>
        </authorList>
    </citation>
    <scope>NUCLEOTIDE SEQUENCE</scope>
    <source>
        <strain evidence="3">RSA 2281</strain>
    </source>
</reference>
<feature type="region of interest" description="Disordered" evidence="1">
    <location>
        <begin position="558"/>
        <end position="610"/>
    </location>
</feature>
<feature type="transmembrane region" description="Helical" evidence="2">
    <location>
        <begin position="658"/>
        <end position="680"/>
    </location>
</feature>
<evidence type="ECO:0000313" key="3">
    <source>
        <dbReference type="EMBL" id="KAI9259439.1"/>
    </source>
</evidence>
<evidence type="ECO:0000256" key="2">
    <source>
        <dbReference type="SAM" id="Phobius"/>
    </source>
</evidence>
<feature type="transmembrane region" description="Helical" evidence="2">
    <location>
        <begin position="727"/>
        <end position="746"/>
    </location>
</feature>
<feature type="transmembrane region" description="Helical" evidence="2">
    <location>
        <begin position="521"/>
        <end position="541"/>
    </location>
</feature>
<feature type="compositionally biased region" description="Low complexity" evidence="1">
    <location>
        <begin position="572"/>
        <end position="602"/>
    </location>
</feature>
<protein>
    <submittedName>
        <fullName evidence="3">Bacterial low temperature requirement A protein-domain-containing protein</fullName>
    </submittedName>
</protein>
<feature type="transmembrane region" description="Helical" evidence="2">
    <location>
        <begin position="458"/>
        <end position="478"/>
    </location>
</feature>
<gene>
    <name evidence="3" type="ORF">BDA99DRAFT_560874</name>
</gene>
<dbReference type="Proteomes" id="UP001209540">
    <property type="component" value="Unassembled WGS sequence"/>
</dbReference>
<dbReference type="PANTHER" id="PTHR42101">
    <property type="entry name" value="CHROMOSOME 16, WHOLE GENOME SHOTGUN SEQUENCE"/>
    <property type="match status" value="1"/>
</dbReference>
<dbReference type="EMBL" id="JAIXMP010000017">
    <property type="protein sequence ID" value="KAI9259439.1"/>
    <property type="molecule type" value="Genomic_DNA"/>
</dbReference>
<dbReference type="Pfam" id="PF06772">
    <property type="entry name" value="LtrA"/>
    <property type="match status" value="1"/>
</dbReference>
<keyword evidence="2" id="KW-0812">Transmembrane</keyword>
<dbReference type="PANTHER" id="PTHR42101:SF1">
    <property type="entry name" value="LOW TEMPERATURE REQUIREMENT A"/>
    <property type="match status" value="1"/>
</dbReference>
<feature type="region of interest" description="Disordered" evidence="1">
    <location>
        <begin position="1"/>
        <end position="36"/>
    </location>
</feature>
<evidence type="ECO:0000313" key="4">
    <source>
        <dbReference type="Proteomes" id="UP001209540"/>
    </source>
</evidence>
<name>A0AAD5PCL9_9FUNG</name>
<comment type="caution">
    <text evidence="3">The sequence shown here is derived from an EMBL/GenBank/DDBJ whole genome shotgun (WGS) entry which is preliminary data.</text>
</comment>
<accession>A0AAD5PCL9</accession>
<feature type="region of interest" description="Disordered" evidence="1">
    <location>
        <begin position="59"/>
        <end position="86"/>
    </location>
</feature>
<sequence>MSGRKGTVRRGPTMRGRGGYRPPIGRQSLIRRNDDDEEEFMALNHSENDVEMEQIEFGDDQKHNNNNNNRNSMSERPAYHHGDETFGDVISHPIEQFHAHKARRQTFKQDMNAWRQSIPPGAVPPPEHNYDDEDYIVVVHFRQLRGNQSFALNHEKAEEFARKIKMTPQERIQFNGVHDTDGLTAFLYKVKREFSIKIHHHKSDFLHQTVDHFHDLSHLEHNPDNYTIEFNENVYVEFKPKRHRMHDILPAEATRRPFFQHPEPDLSADIGQEKAASWLELFYDLFYVATLTEFTHNHVIKDWASLGTYTQWFIITWWAWLASSLYTARFDTDDVVHHIWKLIEMCAVIAMAGTSQHFLTSPAYVYGYIALKVVLVFEYSIVFIVALLARSKSRIALAFYVGANLVSIALWGASLAILDQGTHRILWYLGILTEVLVNVISRSDKTLSWAASNLAERLGLLTLIVLGENLMGLIALVSKSGMNPLVVFPNFMAVVIIFGFFFMYFEDFSKEVFLINKHHQIWVYLHFPLHLCQVGFGIALVDTLKVYRGQMIAAGIITEEDDPSLEGEHGATESTTGEHATESSGTSSSEHATESSSSSSSEPAAHRRARRAIESVYPSMSNDNDTPAFTMDHDPATLKIETTSSSYPTSNNNNNHPVGGYLTLFQYAISATALTALQALDIASSPLLSSSSSSTDINETTTNYHHFSKRAGGEALDVSFTDDEKVFIYKVFLIAGGLILTINSLIKMLNTKLADKFGKIIIASRILNAIVLWSMCALPFSQLDAIVLLSVMMGSLILQAIVDLLD</sequence>
<organism evidence="3 4">
    <name type="scientific">Phascolomyces articulosus</name>
    <dbReference type="NCBI Taxonomy" id="60185"/>
    <lineage>
        <taxon>Eukaryota</taxon>
        <taxon>Fungi</taxon>
        <taxon>Fungi incertae sedis</taxon>
        <taxon>Mucoromycota</taxon>
        <taxon>Mucoromycotina</taxon>
        <taxon>Mucoromycetes</taxon>
        <taxon>Mucorales</taxon>
        <taxon>Lichtheimiaceae</taxon>
        <taxon>Phascolomyces</taxon>
    </lineage>
</organism>
<feature type="transmembrane region" description="Helical" evidence="2">
    <location>
        <begin position="365"/>
        <end position="388"/>
    </location>
</feature>
<keyword evidence="2" id="KW-1133">Transmembrane helix</keyword>
<evidence type="ECO:0000256" key="1">
    <source>
        <dbReference type="SAM" id="MobiDB-lite"/>
    </source>
</evidence>
<feature type="transmembrane region" description="Helical" evidence="2">
    <location>
        <begin position="395"/>
        <end position="418"/>
    </location>
</feature>
<keyword evidence="2" id="KW-0472">Membrane</keyword>